<dbReference type="EMBL" id="CP042913">
    <property type="protein sequence ID" value="QEG34566.1"/>
    <property type="molecule type" value="Genomic_DNA"/>
</dbReference>
<name>A0A5B9QCB9_9BACT</name>
<proteinExistence type="predicted"/>
<dbReference type="AlphaFoldDB" id="A0A5B9QCB9"/>
<evidence type="ECO:0000313" key="1">
    <source>
        <dbReference type="EMBL" id="QEG34566.1"/>
    </source>
</evidence>
<dbReference type="KEGG" id="bgok:Pr1d_18470"/>
<sequence length="78" mass="8873">MQIITATFQAGRIELPGSIDWPDGTQVEIRPLPGSVHSESMKSDNFLPKGFFESLRAHWGTEAFERPSQGELQQREDW</sequence>
<accession>A0A5B9QCB9</accession>
<protein>
    <submittedName>
        <fullName evidence="1">Uncharacterized protein</fullName>
    </submittedName>
</protein>
<dbReference type="Proteomes" id="UP000323917">
    <property type="component" value="Chromosome"/>
</dbReference>
<keyword evidence="2" id="KW-1185">Reference proteome</keyword>
<evidence type="ECO:0000313" key="2">
    <source>
        <dbReference type="Proteomes" id="UP000323917"/>
    </source>
</evidence>
<gene>
    <name evidence="1" type="ORF">Pr1d_18470</name>
</gene>
<organism evidence="1 2">
    <name type="scientific">Bythopirellula goksoeyrii</name>
    <dbReference type="NCBI Taxonomy" id="1400387"/>
    <lineage>
        <taxon>Bacteria</taxon>
        <taxon>Pseudomonadati</taxon>
        <taxon>Planctomycetota</taxon>
        <taxon>Planctomycetia</taxon>
        <taxon>Pirellulales</taxon>
        <taxon>Lacipirellulaceae</taxon>
        <taxon>Bythopirellula</taxon>
    </lineage>
</organism>
<reference evidence="1 2" key="1">
    <citation type="submission" date="2019-08" db="EMBL/GenBank/DDBJ databases">
        <title>Deep-cultivation of Planctomycetes and their phenomic and genomic characterization uncovers novel biology.</title>
        <authorList>
            <person name="Wiegand S."/>
            <person name="Jogler M."/>
            <person name="Boedeker C."/>
            <person name="Pinto D."/>
            <person name="Vollmers J."/>
            <person name="Rivas-Marin E."/>
            <person name="Kohn T."/>
            <person name="Peeters S.H."/>
            <person name="Heuer A."/>
            <person name="Rast P."/>
            <person name="Oberbeckmann S."/>
            <person name="Bunk B."/>
            <person name="Jeske O."/>
            <person name="Meyerdierks A."/>
            <person name="Storesund J.E."/>
            <person name="Kallscheuer N."/>
            <person name="Luecker S."/>
            <person name="Lage O.M."/>
            <person name="Pohl T."/>
            <person name="Merkel B.J."/>
            <person name="Hornburger P."/>
            <person name="Mueller R.-W."/>
            <person name="Bruemmer F."/>
            <person name="Labrenz M."/>
            <person name="Spormann A.M."/>
            <person name="Op den Camp H."/>
            <person name="Overmann J."/>
            <person name="Amann R."/>
            <person name="Jetten M.S.M."/>
            <person name="Mascher T."/>
            <person name="Medema M.H."/>
            <person name="Devos D.P."/>
            <person name="Kaster A.-K."/>
            <person name="Ovreas L."/>
            <person name="Rohde M."/>
            <person name="Galperin M.Y."/>
            <person name="Jogler C."/>
        </authorList>
    </citation>
    <scope>NUCLEOTIDE SEQUENCE [LARGE SCALE GENOMIC DNA]</scope>
    <source>
        <strain evidence="1 2">Pr1d</strain>
    </source>
</reference>